<accession>A0ABZ0WA35</accession>
<keyword evidence="2" id="KW-1185">Reference proteome</keyword>
<name>A0ABZ0WA35_9BACT</name>
<reference evidence="1 2" key="1">
    <citation type="submission" date="2023-12" db="EMBL/GenBank/DDBJ databases">
        <title>Genome sequencing and assembly of bacterial species from a model synthetic community.</title>
        <authorList>
            <person name="Hogle S.L."/>
        </authorList>
    </citation>
    <scope>NUCLEOTIDE SEQUENCE [LARGE SCALE GENOMIC DNA]</scope>
    <source>
        <strain evidence="1 2">HAMBI_3031</strain>
    </source>
</reference>
<dbReference type="RefSeq" id="WP_114788824.1">
    <property type="nucleotide sequence ID" value="NZ_CP139960.1"/>
</dbReference>
<dbReference type="EMBL" id="CP139960">
    <property type="protein sequence ID" value="WQD39374.1"/>
    <property type="molecule type" value="Genomic_DNA"/>
</dbReference>
<proteinExistence type="predicted"/>
<gene>
    <name evidence="1" type="ORF">U0035_04345</name>
</gene>
<evidence type="ECO:0000313" key="1">
    <source>
        <dbReference type="EMBL" id="WQD39374.1"/>
    </source>
</evidence>
<dbReference type="Proteomes" id="UP001325680">
    <property type="component" value="Chromosome"/>
</dbReference>
<sequence>MNIPLPEMGHWNKVAAGKKVAVKALQKESPDENQIKLTLRVEGGGGDRSSQSVLQQQTEADFGADLVIQSALNEPDNLVLKAQKELLQKSKRYKDVELVYAGTGNLDIRVSIALKKRSPIFLSGTRFANMGLRKKLQLLSEK</sequence>
<protein>
    <submittedName>
        <fullName evidence="1">Uncharacterized protein</fullName>
    </submittedName>
</protein>
<organism evidence="1 2">
    <name type="scientific">Niabella yanshanensis</name>
    <dbReference type="NCBI Taxonomy" id="577386"/>
    <lineage>
        <taxon>Bacteria</taxon>
        <taxon>Pseudomonadati</taxon>
        <taxon>Bacteroidota</taxon>
        <taxon>Chitinophagia</taxon>
        <taxon>Chitinophagales</taxon>
        <taxon>Chitinophagaceae</taxon>
        <taxon>Niabella</taxon>
    </lineage>
</organism>
<evidence type="ECO:0000313" key="2">
    <source>
        <dbReference type="Proteomes" id="UP001325680"/>
    </source>
</evidence>